<dbReference type="Proteomes" id="UP000158501">
    <property type="component" value="Segment"/>
</dbReference>
<reference evidence="2 3" key="1">
    <citation type="journal article" date="2010" name="J. Gen. Virol.">
        <title>Characterization of a novel wood mouse virus related to murid herpesvirus 4.</title>
        <authorList>
            <person name="Hughes D.J."/>
            <person name="Kipar A."/>
            <person name="Milligan S.G."/>
            <person name="Cunningham C."/>
            <person name="Sanders M."/>
            <person name="Quail M.A."/>
            <person name="Rajandream M.A."/>
            <person name="Efstathiou S."/>
            <person name="Bowden R.J."/>
            <person name="Chastel C."/>
            <person name="Bennett M."/>
            <person name="Sample J.T."/>
            <person name="Barrell B."/>
            <person name="Davison A.J."/>
            <person name="Stewart J.P."/>
        </authorList>
    </citation>
    <scope>NUCLEOTIDE SEQUENCE [LARGE SCALE GENOMIC DNA]</scope>
    <source>
        <strain evidence="2">WM8</strain>
    </source>
</reference>
<evidence type="ECO:0000256" key="1">
    <source>
        <dbReference type="SAM" id="MobiDB-lite"/>
    </source>
</evidence>
<keyword evidence="3" id="KW-1185">Reference proteome</keyword>
<dbReference type="EMBL" id="GQ169129">
    <property type="protein sequence ID" value="ACY41135.1"/>
    <property type="molecule type" value="Genomic_DNA"/>
</dbReference>
<dbReference type="RefSeq" id="YP_010085939.1">
    <property type="nucleotide sequence ID" value="NC_055233.1"/>
</dbReference>
<accession>D0U1Q4</accession>
<evidence type="ECO:0000313" key="3">
    <source>
        <dbReference type="Proteomes" id="UP000158501"/>
    </source>
</evidence>
<protein>
    <submittedName>
        <fullName evidence="2">Small capsid protein</fullName>
    </submittedName>
</protein>
<name>D0U1Q4_9GAMA</name>
<organism evidence="2 3">
    <name type="scientific">Wood mouse herpesvirus</name>
    <dbReference type="NCBI Taxonomy" id="432370"/>
    <lineage>
        <taxon>Viruses</taxon>
        <taxon>Duplodnaviria</taxon>
        <taxon>Heunggongvirae</taxon>
        <taxon>Peploviricota</taxon>
        <taxon>Herviviricetes</taxon>
        <taxon>Herpesvirales</taxon>
        <taxon>Orthoherpesviridae</taxon>
        <taxon>Gammaherpesvirinae</taxon>
        <taxon>Rhadinovirus</taxon>
        <taxon>Rhadinovirus muridgamma7</taxon>
        <taxon>Murid gammaherpesvirus 7</taxon>
    </lineage>
</organism>
<dbReference type="GeneID" id="65101020"/>
<feature type="region of interest" description="Disordered" evidence="1">
    <location>
        <begin position="134"/>
        <end position="187"/>
    </location>
</feature>
<gene>
    <name evidence="2" type="primary">ORF65</name>
</gene>
<feature type="region of interest" description="Disordered" evidence="1">
    <location>
        <begin position="90"/>
        <end position="111"/>
    </location>
</feature>
<evidence type="ECO:0000313" key="2">
    <source>
        <dbReference type="EMBL" id="ACY41135.1"/>
    </source>
</evidence>
<dbReference type="KEGG" id="vg:65101020"/>
<proteinExistence type="predicted"/>
<sequence>MNKDRVKAPAFHPDLHDKLLDRLKAVYGKDSIGTDPKEAPIPLLIHTCAARFYEEYKEMTRDSTLPTLVNKKGFSGDTKMMDPVLGVYHSGKKQGSSGTLDGGSHVGSMPSVDLSQRGGGLWYGLGPDKSGLGYVLPSDPGSGLDTGKFGSDGNSFSVIPDASSLTDKDDQSLGESTKTRSGTGKKK</sequence>